<comment type="caution">
    <text evidence="8">The sequence shown here is derived from an EMBL/GenBank/DDBJ whole genome shotgun (WGS) entry which is preliminary data.</text>
</comment>
<comment type="cofactor">
    <cofactor evidence="1">
        <name>FAD</name>
        <dbReference type="ChEBI" id="CHEBI:57692"/>
    </cofactor>
</comment>
<dbReference type="InterPro" id="IPR016166">
    <property type="entry name" value="FAD-bd_PCMH"/>
</dbReference>
<evidence type="ECO:0000256" key="5">
    <source>
        <dbReference type="ARBA" id="ARBA00023002"/>
    </source>
</evidence>
<evidence type="ECO:0000313" key="9">
    <source>
        <dbReference type="Proteomes" id="UP001500945"/>
    </source>
</evidence>
<organism evidence="8 9">
    <name type="scientific">Fodinibacter luteus</name>
    <dbReference type="NCBI Taxonomy" id="552064"/>
    <lineage>
        <taxon>Bacteria</taxon>
        <taxon>Bacillati</taxon>
        <taxon>Actinomycetota</taxon>
        <taxon>Actinomycetes</taxon>
        <taxon>Micrococcales</taxon>
        <taxon>Intrasporangiaceae</taxon>
        <taxon>Fodinibacter (ex Wang et al. 2009)</taxon>
    </lineage>
</organism>
<dbReference type="PROSITE" id="PS51387">
    <property type="entry name" value="FAD_PCMH"/>
    <property type="match status" value="1"/>
</dbReference>
<dbReference type="Gene3D" id="3.30.1330.40">
    <property type="entry name" value="RutC-like"/>
    <property type="match status" value="1"/>
</dbReference>
<dbReference type="InterPro" id="IPR006094">
    <property type="entry name" value="Oxid_FAD_bind_N"/>
</dbReference>
<dbReference type="SUPFAM" id="SSF55298">
    <property type="entry name" value="YjgF-like"/>
    <property type="match status" value="1"/>
</dbReference>
<dbReference type="Pfam" id="PF01042">
    <property type="entry name" value="Ribonuc_L-PSP"/>
    <property type="match status" value="1"/>
</dbReference>
<name>A0ABP8KDA9_9MICO</name>
<feature type="domain" description="FAD-binding PCMH-type" evidence="7">
    <location>
        <begin position="188"/>
        <end position="360"/>
    </location>
</feature>
<dbReference type="Pfam" id="PF01565">
    <property type="entry name" value="FAD_binding_4"/>
    <property type="match status" value="1"/>
</dbReference>
<evidence type="ECO:0000256" key="4">
    <source>
        <dbReference type="ARBA" id="ARBA00022827"/>
    </source>
</evidence>
<dbReference type="InterPro" id="IPR036318">
    <property type="entry name" value="FAD-bd_PCMH-like_sf"/>
</dbReference>
<gene>
    <name evidence="8" type="ORF">GCM10023168_16890</name>
</gene>
<protein>
    <recommendedName>
        <fullName evidence="7">FAD-binding PCMH-type domain-containing protein</fullName>
    </recommendedName>
</protein>
<dbReference type="PANTHER" id="PTHR42973:SF39">
    <property type="entry name" value="FAD-BINDING PCMH-TYPE DOMAIN-CONTAINING PROTEIN"/>
    <property type="match status" value="1"/>
</dbReference>
<keyword evidence="9" id="KW-1185">Reference proteome</keyword>
<evidence type="ECO:0000256" key="6">
    <source>
        <dbReference type="SAM" id="MobiDB-lite"/>
    </source>
</evidence>
<dbReference type="RefSeq" id="WP_345204599.1">
    <property type="nucleotide sequence ID" value="NZ_BAABGM010000011.1"/>
</dbReference>
<evidence type="ECO:0000256" key="2">
    <source>
        <dbReference type="ARBA" id="ARBA00005466"/>
    </source>
</evidence>
<feature type="region of interest" description="Disordered" evidence="6">
    <location>
        <begin position="1"/>
        <end position="22"/>
    </location>
</feature>
<keyword evidence="3" id="KW-0285">Flavoprotein</keyword>
<dbReference type="Gene3D" id="3.40.462.20">
    <property type="match status" value="1"/>
</dbReference>
<comment type="similarity">
    <text evidence="2">Belongs to the oxygen-dependent FAD-linked oxidoreductase family.</text>
</comment>
<dbReference type="Gene3D" id="3.30.465.10">
    <property type="match status" value="1"/>
</dbReference>
<keyword evidence="5" id="KW-0560">Oxidoreductase</keyword>
<dbReference type="InterPro" id="IPR016167">
    <property type="entry name" value="FAD-bd_PCMH_sub1"/>
</dbReference>
<evidence type="ECO:0000256" key="3">
    <source>
        <dbReference type="ARBA" id="ARBA00022630"/>
    </source>
</evidence>
<dbReference type="SUPFAM" id="SSF56176">
    <property type="entry name" value="FAD-binding/transporter-associated domain-like"/>
    <property type="match status" value="1"/>
</dbReference>
<dbReference type="PANTHER" id="PTHR42973">
    <property type="entry name" value="BINDING OXIDOREDUCTASE, PUTATIVE (AFU_ORTHOLOGUE AFUA_1G17690)-RELATED"/>
    <property type="match status" value="1"/>
</dbReference>
<evidence type="ECO:0000259" key="7">
    <source>
        <dbReference type="PROSITE" id="PS51387"/>
    </source>
</evidence>
<dbReference type="Gene3D" id="3.30.43.10">
    <property type="entry name" value="Uridine Diphospho-n-acetylenolpyruvylglucosamine Reductase, domain 2"/>
    <property type="match status" value="1"/>
</dbReference>
<feature type="compositionally biased region" description="Low complexity" evidence="6">
    <location>
        <begin position="1"/>
        <end position="13"/>
    </location>
</feature>
<dbReference type="EMBL" id="BAABGM010000011">
    <property type="protein sequence ID" value="GAA4404351.1"/>
    <property type="molecule type" value="Genomic_DNA"/>
</dbReference>
<keyword evidence="4" id="KW-0274">FAD</keyword>
<sequence>MTTTTTTATTTATDGPAAAERDLPEQVPLDHRGRLLHADDPAAQLALAIVHLEAALARAGLAPASLTHVTVRTTDVDAVSAVLDTLTDRLHEVGAAPSTAVEAVDELPVPGQLVALRARASRTTTTPRTELPCTPENAKDTTMTVETTLDPTRTPRPAQALRGLCGGAVHLPGDPGYDAARMPWNVAVEQRPAAVAVPRDAADVRELVRAAAAAGLRLAPQGTGHGAGPLGDASLDDVVLVRTSGMSAVTVDPVAGTARAEGGALWQDVVEAAAPHGLAALHGSAPDVAVVGYSLGGGLGWYARKLGLATNSITAVELVTADGSLVRADAHHHRTLFWALRGGGGSFGIVTAVEFRLYPIPDVYAGMLLWDRERAGEVVRTWAAWSATAPDEVTTSLRVMSFPPLPELPDVLRGRQVVVVDGAVLCDDTAAEPLLAPLRALEPEVDTFARVPSASLTRLHMDPEGPTPSVAGATMLEGLPEEAVAAFLAEVGPGSTSSLLSAELRQLGGALARRHPGAGALPRVRGAYAGFFVAVAATPQMAAQGRADARRLVEALEPWSNGRALLNFTEERTDTSTAFGTGAWARLRAVRALVDPGGLFVANHPVGGKRPEAR</sequence>
<dbReference type="InterPro" id="IPR006093">
    <property type="entry name" value="Oxy_OxRdtase_FAD_BS"/>
</dbReference>
<dbReference type="PROSITE" id="PS00862">
    <property type="entry name" value="OX2_COVAL_FAD"/>
    <property type="match status" value="1"/>
</dbReference>
<accession>A0ABP8KDA9</accession>
<reference evidence="9" key="1">
    <citation type="journal article" date="2019" name="Int. J. Syst. Evol. Microbiol.">
        <title>The Global Catalogue of Microorganisms (GCM) 10K type strain sequencing project: providing services to taxonomists for standard genome sequencing and annotation.</title>
        <authorList>
            <consortium name="The Broad Institute Genomics Platform"/>
            <consortium name="The Broad Institute Genome Sequencing Center for Infectious Disease"/>
            <person name="Wu L."/>
            <person name="Ma J."/>
        </authorList>
    </citation>
    <scope>NUCLEOTIDE SEQUENCE [LARGE SCALE GENOMIC DNA]</scope>
    <source>
        <strain evidence="9">JCM 17809</strain>
    </source>
</reference>
<evidence type="ECO:0000313" key="8">
    <source>
        <dbReference type="EMBL" id="GAA4404351.1"/>
    </source>
</evidence>
<dbReference type="InterPro" id="IPR006175">
    <property type="entry name" value="YjgF/YER057c/UK114"/>
</dbReference>
<dbReference type="InterPro" id="IPR016169">
    <property type="entry name" value="FAD-bd_PCMH_sub2"/>
</dbReference>
<proteinExistence type="inferred from homology"/>
<dbReference type="InterPro" id="IPR050416">
    <property type="entry name" value="FAD-linked_Oxidoreductase"/>
</dbReference>
<dbReference type="InterPro" id="IPR035959">
    <property type="entry name" value="RutC-like_sf"/>
</dbReference>
<evidence type="ECO:0000256" key="1">
    <source>
        <dbReference type="ARBA" id="ARBA00001974"/>
    </source>
</evidence>
<dbReference type="Proteomes" id="UP001500945">
    <property type="component" value="Unassembled WGS sequence"/>
</dbReference>